<dbReference type="PROSITE" id="PS51257">
    <property type="entry name" value="PROKAR_LIPOPROTEIN"/>
    <property type="match status" value="1"/>
</dbReference>
<dbReference type="RefSeq" id="WP_055305380.1">
    <property type="nucleotide sequence ID" value="NZ_CP071250.1"/>
</dbReference>
<feature type="chain" id="PRO_5040352617" evidence="1">
    <location>
        <begin position="24"/>
        <end position="127"/>
    </location>
</feature>
<sequence>MKKILCLFVLVLGVVGCSNSVLSDDYDEATLKSSAQKVLEQLNAGEYQAITDSVSLDLQNDLSADVIKQAWIPLYEKLGTFDAISNYIISGKEEYAVVVVLAKYEKGTLQLTLSYNPQMELVGLYMK</sequence>
<evidence type="ECO:0000313" key="4">
    <source>
        <dbReference type="Proteomes" id="UP001058072"/>
    </source>
</evidence>
<evidence type="ECO:0000256" key="1">
    <source>
        <dbReference type="SAM" id="SignalP"/>
    </source>
</evidence>
<dbReference type="InterPro" id="IPR024981">
    <property type="entry name" value="DUF3887"/>
</dbReference>
<dbReference type="Proteomes" id="UP001058072">
    <property type="component" value="Chromosome"/>
</dbReference>
<feature type="signal peptide" evidence="1">
    <location>
        <begin position="1"/>
        <end position="23"/>
    </location>
</feature>
<name>A0A9Q9CHP9_9FIRM</name>
<organism evidence="3 4">
    <name type="scientific">Turicibacter bilis</name>
    <dbReference type="NCBI Taxonomy" id="2735723"/>
    <lineage>
        <taxon>Bacteria</taxon>
        <taxon>Bacillati</taxon>
        <taxon>Bacillota</taxon>
        <taxon>Erysipelotrichia</taxon>
        <taxon>Erysipelotrichales</taxon>
        <taxon>Turicibacteraceae</taxon>
        <taxon>Turicibacter</taxon>
    </lineage>
</organism>
<evidence type="ECO:0000313" key="3">
    <source>
        <dbReference type="EMBL" id="UUF09139.1"/>
    </source>
</evidence>
<reference evidence="3" key="1">
    <citation type="submission" date="2021-03" db="EMBL/GenBank/DDBJ databases">
        <title>Comparative Genomics and Metabolomics in the genus Turicibacter.</title>
        <authorList>
            <person name="Maki J."/>
            <person name="Looft T."/>
        </authorList>
    </citation>
    <scope>NUCLEOTIDE SEQUENCE</scope>
    <source>
        <strain evidence="3">ISU324</strain>
    </source>
</reference>
<proteinExistence type="predicted"/>
<accession>A0A9Q9CHP9</accession>
<keyword evidence="1" id="KW-0732">Signal</keyword>
<dbReference type="EMBL" id="CP071250">
    <property type="protein sequence ID" value="UUF09139.1"/>
    <property type="molecule type" value="Genomic_DNA"/>
</dbReference>
<dbReference type="Gene3D" id="3.10.450.590">
    <property type="match status" value="1"/>
</dbReference>
<dbReference type="Pfam" id="PF13026">
    <property type="entry name" value="DUF3887"/>
    <property type="match status" value="1"/>
</dbReference>
<feature type="domain" description="DUF3887" evidence="2">
    <location>
        <begin position="35"/>
        <end position="124"/>
    </location>
</feature>
<dbReference type="AlphaFoldDB" id="A0A9Q9CHP9"/>
<gene>
    <name evidence="3" type="ORF">J0J70_03870</name>
</gene>
<protein>
    <submittedName>
        <fullName evidence="3">DUF3887 domain-containing protein</fullName>
    </submittedName>
</protein>
<evidence type="ECO:0000259" key="2">
    <source>
        <dbReference type="Pfam" id="PF13026"/>
    </source>
</evidence>